<dbReference type="GO" id="GO:0055085">
    <property type="term" value="P:transmembrane transport"/>
    <property type="evidence" value="ECO:0007669"/>
    <property type="project" value="InterPro"/>
</dbReference>
<sequence>MNNIFKSISKISLPVFVSLVFLFLYIPILILVFFSFTDSSVPVFLGTKNFSLKWYYALLESPEIWRAFYISTITGVSATFLSLFISLSLIYYNLMTGSGKNLLYAFYANIVIPEIVVAVGLLTFLSYLNIELSLTTLIISHTILGLGYTVPIIYSRYLSMDKKIIESSMDLGATLTQTFFKIVIPSLMPAIFAAGLLAFIISFDDFILSFFLSGSQTQTLSILIYSMIRTGTSAIVNALSTIMLIISSFLVLIFCSLNTKTKIF</sequence>
<dbReference type="CDD" id="cd06261">
    <property type="entry name" value="TM_PBP2"/>
    <property type="match status" value="1"/>
</dbReference>
<dbReference type="KEGG" id="dpb:BABL1_gene_658"/>
<feature type="domain" description="ABC transmembrane type-1" evidence="9">
    <location>
        <begin position="64"/>
        <end position="254"/>
    </location>
</feature>
<feature type="transmembrane region" description="Helical" evidence="8">
    <location>
        <begin position="179"/>
        <end position="201"/>
    </location>
</feature>
<accession>V6DHF3</accession>
<dbReference type="PROSITE" id="PS50928">
    <property type="entry name" value="ABC_TM1"/>
    <property type="match status" value="1"/>
</dbReference>
<dbReference type="HOGENOM" id="CLU_016047_3_0_7"/>
<dbReference type="OrthoDB" id="9782004at2"/>
<dbReference type="EMBL" id="HG793133">
    <property type="protein sequence ID" value="CDK30393.1"/>
    <property type="molecule type" value="Genomic_DNA"/>
</dbReference>
<evidence type="ECO:0000256" key="3">
    <source>
        <dbReference type="ARBA" id="ARBA00022448"/>
    </source>
</evidence>
<dbReference type="GO" id="GO:0005886">
    <property type="term" value="C:plasma membrane"/>
    <property type="evidence" value="ECO:0007669"/>
    <property type="project" value="UniProtKB-SubCell"/>
</dbReference>
<evidence type="ECO:0000256" key="8">
    <source>
        <dbReference type="SAM" id="Phobius"/>
    </source>
</evidence>
<evidence type="ECO:0000256" key="2">
    <source>
        <dbReference type="ARBA" id="ARBA00007069"/>
    </source>
</evidence>
<comment type="subcellular location">
    <subcellularLocation>
        <location evidence="1">Cell membrane</location>
        <topology evidence="1">Multi-pass membrane protein</topology>
    </subcellularLocation>
</comment>
<dbReference type="PANTHER" id="PTHR43848:SF2">
    <property type="entry name" value="PUTRESCINE TRANSPORT SYSTEM PERMEASE PROTEIN POTI"/>
    <property type="match status" value="1"/>
</dbReference>
<keyword evidence="5 8" id="KW-0812">Transmembrane</keyword>
<dbReference type="InterPro" id="IPR000515">
    <property type="entry name" value="MetI-like"/>
</dbReference>
<feature type="transmembrane region" description="Helical" evidence="8">
    <location>
        <begin position="12"/>
        <end position="36"/>
    </location>
</feature>
<dbReference type="SUPFAM" id="SSF161098">
    <property type="entry name" value="MetI-like"/>
    <property type="match status" value="1"/>
</dbReference>
<proteinExistence type="inferred from homology"/>
<dbReference type="PANTHER" id="PTHR43848">
    <property type="entry name" value="PUTRESCINE TRANSPORT SYSTEM PERMEASE PROTEIN POTI"/>
    <property type="match status" value="1"/>
</dbReference>
<keyword evidence="7 8" id="KW-0472">Membrane</keyword>
<keyword evidence="4" id="KW-1003">Cell membrane</keyword>
<evidence type="ECO:0000256" key="6">
    <source>
        <dbReference type="ARBA" id="ARBA00022989"/>
    </source>
</evidence>
<dbReference type="eggNOG" id="COG1177">
    <property type="taxonomic scope" value="Bacteria"/>
</dbReference>
<evidence type="ECO:0000256" key="1">
    <source>
        <dbReference type="ARBA" id="ARBA00004651"/>
    </source>
</evidence>
<evidence type="ECO:0000256" key="7">
    <source>
        <dbReference type="ARBA" id="ARBA00023136"/>
    </source>
</evidence>
<dbReference type="InterPro" id="IPR051789">
    <property type="entry name" value="Bact_Polyamine_Transport"/>
</dbReference>
<gene>
    <name evidence="10" type="primary">ydcV</name>
    <name evidence="10" type="ORF">BABL1_gene_658</name>
</gene>
<name>V6DHF3_9BACT</name>
<evidence type="ECO:0000256" key="5">
    <source>
        <dbReference type="ARBA" id="ARBA00022692"/>
    </source>
</evidence>
<organism evidence="10 11">
    <name type="scientific">Candidatus Babela massiliensis</name>
    <dbReference type="NCBI Taxonomy" id="673862"/>
    <lineage>
        <taxon>Bacteria</taxon>
        <taxon>Candidatus Babelota</taxon>
        <taxon>Candidatus Babeliae</taxon>
        <taxon>Candidatus Babeliales</taxon>
        <taxon>Candidatus Babeliaceae</taxon>
        <taxon>Candidatus Babela</taxon>
    </lineage>
</organism>
<evidence type="ECO:0000313" key="11">
    <source>
        <dbReference type="Proteomes" id="UP000018769"/>
    </source>
</evidence>
<feature type="transmembrane region" description="Helical" evidence="8">
    <location>
        <begin position="235"/>
        <end position="259"/>
    </location>
</feature>
<feature type="transmembrane region" description="Helical" evidence="8">
    <location>
        <begin position="68"/>
        <end position="92"/>
    </location>
</feature>
<dbReference type="Gene3D" id="1.10.3720.10">
    <property type="entry name" value="MetI-like"/>
    <property type="match status" value="1"/>
</dbReference>
<evidence type="ECO:0000259" key="9">
    <source>
        <dbReference type="PROSITE" id="PS50928"/>
    </source>
</evidence>
<evidence type="ECO:0000256" key="4">
    <source>
        <dbReference type="ARBA" id="ARBA00022475"/>
    </source>
</evidence>
<feature type="transmembrane region" description="Helical" evidence="8">
    <location>
        <begin position="134"/>
        <end position="158"/>
    </location>
</feature>
<feature type="transmembrane region" description="Helical" evidence="8">
    <location>
        <begin position="207"/>
        <end position="228"/>
    </location>
</feature>
<keyword evidence="11" id="KW-1185">Reference proteome</keyword>
<keyword evidence="3" id="KW-0813">Transport</keyword>
<dbReference type="InterPro" id="IPR035906">
    <property type="entry name" value="MetI-like_sf"/>
</dbReference>
<dbReference type="RefSeq" id="WP_023791445.1">
    <property type="nucleotide sequence ID" value="NC_023003.1"/>
</dbReference>
<dbReference type="AlphaFoldDB" id="V6DHF3"/>
<dbReference type="Proteomes" id="UP000018769">
    <property type="component" value="Chromosome I"/>
</dbReference>
<comment type="similarity">
    <text evidence="2">Belongs to the binding-protein-dependent transport system permease family. CysTW subfamily.</text>
</comment>
<reference evidence="10 11" key="1">
    <citation type="journal article" date="2015" name="Biol. Direct">
        <title>Babela massiliensis, a representative of a widespread bacterial phylum with unusual adaptations to parasitism in amoebae.</title>
        <authorList>
            <person name="Pagnier I."/>
            <person name="Yutin N."/>
            <person name="Croce O."/>
            <person name="Makarova K.S."/>
            <person name="Wolf Y.I."/>
            <person name="Benamar S."/>
            <person name="Raoult D."/>
            <person name="Koonin E.V."/>
            <person name="La Scola B."/>
        </authorList>
    </citation>
    <scope>NUCLEOTIDE SEQUENCE [LARGE SCALE GENOMIC DNA]</scope>
    <source>
        <strain evidence="11">BABL1</strain>
    </source>
</reference>
<feature type="transmembrane region" description="Helical" evidence="8">
    <location>
        <begin position="104"/>
        <end position="128"/>
    </location>
</feature>
<protein>
    <submittedName>
        <fullName evidence="10">Spermidine/putrescine transport system permease component II</fullName>
    </submittedName>
</protein>
<evidence type="ECO:0000313" key="10">
    <source>
        <dbReference type="EMBL" id="CDK30393.1"/>
    </source>
</evidence>
<dbReference type="STRING" id="673862.BABL1_gene_658"/>
<keyword evidence="6 8" id="KW-1133">Transmembrane helix</keyword>